<dbReference type="SMART" id="SM00086">
    <property type="entry name" value="PAC"/>
    <property type="match status" value="2"/>
</dbReference>
<dbReference type="InterPro" id="IPR035965">
    <property type="entry name" value="PAS-like_dom_sf"/>
</dbReference>
<dbReference type="PROSITE" id="PS50112">
    <property type="entry name" value="PAS"/>
    <property type="match status" value="1"/>
</dbReference>
<dbReference type="EMBL" id="JAWJZY010000002">
    <property type="protein sequence ID" value="MEE8658428.1"/>
    <property type="molecule type" value="Genomic_DNA"/>
</dbReference>
<keyword evidence="3" id="KW-0597">Phosphoprotein</keyword>
<evidence type="ECO:0000256" key="3">
    <source>
        <dbReference type="ARBA" id="ARBA00022553"/>
    </source>
</evidence>
<dbReference type="PANTHER" id="PTHR43304:SF1">
    <property type="entry name" value="PAC DOMAIN-CONTAINING PROTEIN"/>
    <property type="match status" value="1"/>
</dbReference>
<dbReference type="Gene3D" id="3.30.450.40">
    <property type="match status" value="1"/>
</dbReference>
<evidence type="ECO:0000313" key="8">
    <source>
        <dbReference type="Proteomes" id="UP001312908"/>
    </source>
</evidence>
<dbReference type="Gene3D" id="3.30.450.20">
    <property type="entry name" value="PAS domain"/>
    <property type="match status" value="3"/>
</dbReference>
<evidence type="ECO:0000313" key="7">
    <source>
        <dbReference type="EMBL" id="MEE8658428.1"/>
    </source>
</evidence>
<reference evidence="7 8" key="1">
    <citation type="submission" date="2023-10" db="EMBL/GenBank/DDBJ databases">
        <title>Sorlinia euscelidii gen. nov., sp. nov., an acetic acid bacteria isolated from the gut of Euscelidius variegatus emitter.</title>
        <authorList>
            <person name="Michoud G."/>
            <person name="Marasco R."/>
            <person name="Seferji K."/>
            <person name="Gonella E."/>
            <person name="Garuglieri E."/>
            <person name="Alma A."/>
            <person name="Mapelli F."/>
            <person name="Borin S."/>
            <person name="Daffonchio D."/>
            <person name="Crotti E."/>
        </authorList>
    </citation>
    <scope>NUCLEOTIDE SEQUENCE [LARGE SCALE GENOMIC DNA]</scope>
    <source>
        <strain evidence="7 8">EV16P</strain>
    </source>
</reference>
<evidence type="ECO:0000256" key="5">
    <source>
        <dbReference type="ARBA" id="ARBA00022777"/>
    </source>
</evidence>
<dbReference type="SUPFAM" id="SSF55785">
    <property type="entry name" value="PYP-like sensor domain (PAS domain)"/>
    <property type="match status" value="3"/>
</dbReference>
<dbReference type="InterPro" id="IPR000014">
    <property type="entry name" value="PAS"/>
</dbReference>
<keyword evidence="4" id="KW-0808">Transferase</keyword>
<sequence length="864" mass="96145">MNARRHEQTLDETRVHREISHLVATLRASFPETTFLIAVRGADTEIIETSTARHVGVGAGKKIRALLQSGPQGPSGVENVISDVHTEMLDRVENRIFRASRGSIVALMAVPVETAAGQSVSDDALGTHMRDFVASLGHHDVKLPAKVRQISHIAFGCLAWDEARQCVRGDDAAASMLGVTAQFLYDGMTLNKFSRILTLPDALMAAGAAGSATTHHLKLDAAGGDVFHVFASKHAGGWNAIFCRREATRAARDMEDALLTQLMQGVSDGFCLLDRQGRVVFTYGDRIATLSRFPGTQQFGTDWSGLWMGQGRASARRVLDKALENHPGQIEEYAFSADGTLHRWRARVVPISLPEGGHRSNVVYLMCSSRDMTASTQDHERLELASYAGAISGGWIWDIKARLLHGDPRMAATLAFPVGEMSSGVRLRQILRRVAGDDQAVLLSALRKSLSSRGRLQCEFRVRAADGQGWIWVEADGRWEISGDGQVVGLPGILLNIDEKKRQALKREALLKLIDNLRAIKDEKEILNVASRVMGETIEADRAAFADIDDHRDFVLVTALWSRTPHFAQLTRMGTFQPFKALFDTLRRGEAVAVPDVTTHPMTRKHADIFLREKIRAFYYVPLMAEGAFCALAMVHYAEPHRWDRINMSFILTVADRGWAAIRQNRAQEDLRRINGTLEEQVDRRTRERDSIWAITDDLLASVGLDGRLRHVNPSWSRCADLDRAQYKGEMLASFVHPQDRQKIAEMLQALAANQGERSADLRLRFEDNSWHTFNWTGFRDDDEIFLIGRDITERIILEDQLRQSQKMEAVGQLTGGLAHDFNNILGGSAARSASCGGEWRAGSLRGSTAISMQRRKRPTVRRG</sequence>
<comment type="caution">
    <text evidence="7">The sequence shown here is derived from an EMBL/GenBank/DDBJ whole genome shotgun (WGS) entry which is preliminary data.</text>
</comment>
<evidence type="ECO:0000259" key="6">
    <source>
        <dbReference type="PROSITE" id="PS50112"/>
    </source>
</evidence>
<comment type="catalytic activity">
    <reaction evidence="1">
        <text>ATP + protein L-histidine = ADP + protein N-phospho-L-histidine.</text>
        <dbReference type="EC" id="2.7.13.3"/>
    </reaction>
</comment>
<proteinExistence type="predicted"/>
<dbReference type="RefSeq" id="WP_394819359.1">
    <property type="nucleotide sequence ID" value="NZ_JAWJZY010000002.1"/>
</dbReference>
<feature type="domain" description="PAS" evidence="6">
    <location>
        <begin position="706"/>
        <end position="755"/>
    </location>
</feature>
<keyword evidence="5" id="KW-0418">Kinase</keyword>
<protein>
    <recommendedName>
        <fullName evidence="2">histidine kinase</fullName>
        <ecNumber evidence="2">2.7.13.3</ecNumber>
    </recommendedName>
</protein>
<evidence type="ECO:0000256" key="4">
    <source>
        <dbReference type="ARBA" id="ARBA00022679"/>
    </source>
</evidence>
<dbReference type="SMART" id="SM00091">
    <property type="entry name" value="PAS"/>
    <property type="match status" value="2"/>
</dbReference>
<dbReference type="PANTHER" id="PTHR43304">
    <property type="entry name" value="PHYTOCHROME-LIKE PROTEIN CPH1"/>
    <property type="match status" value="1"/>
</dbReference>
<name>A0ABU7U143_9PROT</name>
<dbReference type="InterPro" id="IPR003018">
    <property type="entry name" value="GAF"/>
</dbReference>
<dbReference type="InterPro" id="IPR013656">
    <property type="entry name" value="PAS_4"/>
</dbReference>
<dbReference type="InterPro" id="IPR029016">
    <property type="entry name" value="GAF-like_dom_sf"/>
</dbReference>
<keyword evidence="8" id="KW-1185">Reference proteome</keyword>
<dbReference type="InterPro" id="IPR013655">
    <property type="entry name" value="PAS_fold_3"/>
</dbReference>
<dbReference type="Pfam" id="PF08448">
    <property type="entry name" value="PAS_4"/>
    <property type="match status" value="1"/>
</dbReference>
<dbReference type="SMART" id="SM00065">
    <property type="entry name" value="GAF"/>
    <property type="match status" value="1"/>
</dbReference>
<evidence type="ECO:0000256" key="1">
    <source>
        <dbReference type="ARBA" id="ARBA00000085"/>
    </source>
</evidence>
<dbReference type="Gene3D" id="1.10.287.130">
    <property type="match status" value="1"/>
</dbReference>
<dbReference type="SUPFAM" id="SSF55781">
    <property type="entry name" value="GAF domain-like"/>
    <property type="match status" value="1"/>
</dbReference>
<gene>
    <name evidence="7" type="ORF">DOFOFD_05330</name>
</gene>
<dbReference type="Pfam" id="PF08447">
    <property type="entry name" value="PAS_3"/>
    <property type="match status" value="1"/>
</dbReference>
<dbReference type="InterPro" id="IPR052162">
    <property type="entry name" value="Sensor_kinase/Photoreceptor"/>
</dbReference>
<accession>A0ABU7U143</accession>
<evidence type="ECO:0000256" key="2">
    <source>
        <dbReference type="ARBA" id="ARBA00012438"/>
    </source>
</evidence>
<dbReference type="InterPro" id="IPR001610">
    <property type="entry name" value="PAC"/>
</dbReference>
<dbReference type="CDD" id="cd00130">
    <property type="entry name" value="PAS"/>
    <property type="match status" value="2"/>
</dbReference>
<dbReference type="Pfam" id="PF01590">
    <property type="entry name" value="GAF"/>
    <property type="match status" value="1"/>
</dbReference>
<dbReference type="EC" id="2.7.13.3" evidence="2"/>
<organism evidence="7 8">
    <name type="scientific">Sorlinia euscelidii</name>
    <dbReference type="NCBI Taxonomy" id="3081148"/>
    <lineage>
        <taxon>Bacteria</taxon>
        <taxon>Pseudomonadati</taxon>
        <taxon>Pseudomonadota</taxon>
        <taxon>Alphaproteobacteria</taxon>
        <taxon>Acetobacterales</taxon>
        <taxon>Acetobacteraceae</taxon>
        <taxon>Sorlinia</taxon>
    </lineage>
</organism>
<dbReference type="Proteomes" id="UP001312908">
    <property type="component" value="Unassembled WGS sequence"/>
</dbReference>